<sequence length="182" mass="19231">MSSDVLRSENILSTRLDLTAILAVATIMPKPPLKSFEALILGVLKRKSVDSKGIQLIQIEMMDEGSDACGFGRSNGIVVVASVFPTIFGASDAQPAHSGIGLVFSSRSMPSLSLAILHADPFASLPSWPLIFFPPRPLFSDRVAGYHTWCSRVCSMARCGRGLQGGSCGFSADSLPSVCGLA</sequence>
<accession>A0AAV6KVT2</accession>
<protein>
    <submittedName>
        <fullName evidence="1">Uncharacterized protein</fullName>
    </submittedName>
</protein>
<dbReference type="AlphaFoldDB" id="A0AAV6KVT2"/>
<keyword evidence="2" id="KW-1185">Reference proteome</keyword>
<gene>
    <name evidence="1" type="ORF">RHGRI_006714</name>
</gene>
<proteinExistence type="predicted"/>
<evidence type="ECO:0000313" key="2">
    <source>
        <dbReference type="Proteomes" id="UP000823749"/>
    </source>
</evidence>
<dbReference type="EMBL" id="JACTNZ010000003">
    <property type="protein sequence ID" value="KAG5556179.1"/>
    <property type="molecule type" value="Genomic_DNA"/>
</dbReference>
<evidence type="ECO:0000313" key="1">
    <source>
        <dbReference type="EMBL" id="KAG5556179.1"/>
    </source>
</evidence>
<name>A0AAV6KVT2_9ERIC</name>
<organism evidence="1 2">
    <name type="scientific">Rhododendron griersonianum</name>
    <dbReference type="NCBI Taxonomy" id="479676"/>
    <lineage>
        <taxon>Eukaryota</taxon>
        <taxon>Viridiplantae</taxon>
        <taxon>Streptophyta</taxon>
        <taxon>Embryophyta</taxon>
        <taxon>Tracheophyta</taxon>
        <taxon>Spermatophyta</taxon>
        <taxon>Magnoliopsida</taxon>
        <taxon>eudicotyledons</taxon>
        <taxon>Gunneridae</taxon>
        <taxon>Pentapetalae</taxon>
        <taxon>asterids</taxon>
        <taxon>Ericales</taxon>
        <taxon>Ericaceae</taxon>
        <taxon>Ericoideae</taxon>
        <taxon>Rhodoreae</taxon>
        <taxon>Rhododendron</taxon>
    </lineage>
</organism>
<reference evidence="1" key="1">
    <citation type="submission" date="2020-08" db="EMBL/GenBank/DDBJ databases">
        <title>Plant Genome Project.</title>
        <authorList>
            <person name="Zhang R.-G."/>
        </authorList>
    </citation>
    <scope>NUCLEOTIDE SEQUENCE</scope>
    <source>
        <strain evidence="1">WSP0</strain>
        <tissue evidence="1">Leaf</tissue>
    </source>
</reference>
<comment type="caution">
    <text evidence="1">The sequence shown here is derived from an EMBL/GenBank/DDBJ whole genome shotgun (WGS) entry which is preliminary data.</text>
</comment>
<dbReference type="Proteomes" id="UP000823749">
    <property type="component" value="Chromosome 3"/>
</dbReference>